<accession>A0AB36TFU0</accession>
<dbReference type="AlphaFoldDB" id="A0AB36TFU0"/>
<dbReference type="EMBL" id="PDBW01000001">
    <property type="protein sequence ID" value="PFH02405.1"/>
    <property type="molecule type" value="Genomic_DNA"/>
</dbReference>
<dbReference type="GeneID" id="35805962"/>
<dbReference type="Gene3D" id="3.90.25.10">
    <property type="entry name" value="UDP-galactose 4-epimerase, domain 1"/>
    <property type="match status" value="1"/>
</dbReference>
<gene>
    <name evidence="2" type="ORF">M972_111176</name>
</gene>
<reference evidence="2 3" key="1">
    <citation type="submission" date="2017-09" db="EMBL/GenBank/DDBJ databases">
        <title>Evaluation of Pacific Biosciences Sequencing Technology to Finishing C. thermocellum Genome Sequences.</title>
        <authorList>
            <person name="Brown S."/>
        </authorList>
    </citation>
    <scope>NUCLEOTIDE SEQUENCE [LARGE SCALE GENOMIC DNA]</scope>
    <source>
        <strain evidence="2 3">AD2</strain>
    </source>
</reference>
<dbReference type="RefSeq" id="WP_003515721.1">
    <property type="nucleotide sequence ID" value="NZ_CP013828.1"/>
</dbReference>
<dbReference type="Pfam" id="PF16363">
    <property type="entry name" value="GDP_Man_Dehyd"/>
    <property type="match status" value="1"/>
</dbReference>
<feature type="domain" description="NAD(P)-binding" evidence="1">
    <location>
        <begin position="5"/>
        <end position="312"/>
    </location>
</feature>
<name>A0AB36TFU0_ACETH</name>
<evidence type="ECO:0000313" key="2">
    <source>
        <dbReference type="EMBL" id="PFH02405.1"/>
    </source>
</evidence>
<organism evidence="2 3">
    <name type="scientific">Acetivibrio thermocellus AD2</name>
    <dbReference type="NCBI Taxonomy" id="1138384"/>
    <lineage>
        <taxon>Bacteria</taxon>
        <taxon>Bacillati</taxon>
        <taxon>Bacillota</taxon>
        <taxon>Clostridia</taxon>
        <taxon>Eubacteriales</taxon>
        <taxon>Oscillospiraceae</taxon>
        <taxon>Acetivibrio</taxon>
    </lineage>
</organism>
<dbReference type="InterPro" id="IPR016040">
    <property type="entry name" value="NAD(P)-bd_dom"/>
</dbReference>
<comment type="caution">
    <text evidence="2">The sequence shown here is derived from an EMBL/GenBank/DDBJ whole genome shotgun (WGS) entry which is preliminary data.</text>
</comment>
<dbReference type="Proteomes" id="UP000223596">
    <property type="component" value="Unassembled WGS sequence"/>
</dbReference>
<evidence type="ECO:0000259" key="1">
    <source>
        <dbReference type="Pfam" id="PF16363"/>
    </source>
</evidence>
<sequence length="328" mass="37048">MKVMLVTGGAGFVGSNFIRFFLRRNKNFIIINMDNLSSTSNLENVKDLEKSPRYHFVKGSITNHELVNYVIKRHRPDCIINFASESSLDNCANNPLNFTQTNVLGTQTLLESARYFWGKNKFQGNLFIQVSTGEVYGSTPANDVFFSEEAPLLSDNPFSASKAGADMLVKSYTITYGFPAIITRCCPTYGPCQHIGNFIPKCIINALSDKPITVCENKVREWIYVLDHCIALTKILFYGRTGEIYNISSGNEISDFDVAKKILGLVGKPDSAIEKADDSSLPTKRCILNSYKLKSNLNWSIKFKLEEGLRETILWYKQNPDRWKNVEL</sequence>
<dbReference type="SUPFAM" id="SSF51735">
    <property type="entry name" value="NAD(P)-binding Rossmann-fold domains"/>
    <property type="match status" value="1"/>
</dbReference>
<dbReference type="PANTHER" id="PTHR43000">
    <property type="entry name" value="DTDP-D-GLUCOSE 4,6-DEHYDRATASE-RELATED"/>
    <property type="match status" value="1"/>
</dbReference>
<protein>
    <submittedName>
        <fullName evidence="2">dTDP-glucose 4,6-dehydratase</fullName>
    </submittedName>
</protein>
<dbReference type="Gene3D" id="3.40.50.720">
    <property type="entry name" value="NAD(P)-binding Rossmann-like Domain"/>
    <property type="match status" value="1"/>
</dbReference>
<dbReference type="InterPro" id="IPR036291">
    <property type="entry name" value="NAD(P)-bd_dom_sf"/>
</dbReference>
<proteinExistence type="predicted"/>
<evidence type="ECO:0000313" key="3">
    <source>
        <dbReference type="Proteomes" id="UP000223596"/>
    </source>
</evidence>